<reference evidence="2 3" key="1">
    <citation type="journal article" date="2013" name="Front. Microbiol.">
        <title>The genome of the endophytic bacterium H. frisingense GSF30(T) identifies diverse strategies in the Herbaspirillum genus to interact with plants.</title>
        <authorList>
            <person name="Straub D."/>
            <person name="Rothballer M."/>
            <person name="Hartmann A."/>
            <person name="Ludewig U."/>
        </authorList>
    </citation>
    <scope>NUCLEOTIDE SEQUENCE [LARGE SCALE GENOMIC DNA]</scope>
    <source>
        <strain evidence="2 3">GSF30</strain>
    </source>
</reference>
<sequence>MSLLTCVPSLGRLLLLLTGLRPLAANGQKAIASDARNSLLILLQADPSIFTSASRLAYEEKKPKQP</sequence>
<evidence type="ECO:0000256" key="1">
    <source>
        <dbReference type="SAM" id="SignalP"/>
    </source>
</evidence>
<evidence type="ECO:0000313" key="2">
    <source>
        <dbReference type="EMBL" id="EOA04887.1"/>
    </source>
</evidence>
<feature type="signal peptide" evidence="1">
    <location>
        <begin position="1"/>
        <end position="24"/>
    </location>
</feature>
<dbReference type="AlphaFoldDB" id="A0AAI9IEZ6"/>
<protein>
    <submittedName>
        <fullName evidence="2">Uncharacterized protein</fullName>
    </submittedName>
</protein>
<dbReference type="Proteomes" id="UP000006772">
    <property type="component" value="Unassembled WGS sequence"/>
</dbReference>
<accession>A0AAI9IEZ6</accession>
<gene>
    <name evidence="2" type="ORF">HFRIS_009754</name>
</gene>
<proteinExistence type="predicted"/>
<name>A0AAI9IEZ6_9BURK</name>
<feature type="chain" id="PRO_5042489902" evidence="1">
    <location>
        <begin position="25"/>
        <end position="66"/>
    </location>
</feature>
<keyword evidence="1" id="KW-0732">Signal</keyword>
<dbReference type="EMBL" id="AEEC02000011">
    <property type="protein sequence ID" value="EOA04887.1"/>
    <property type="molecule type" value="Genomic_DNA"/>
</dbReference>
<organism evidence="2 3">
    <name type="scientific">Herbaspirillum frisingense GSF30</name>
    <dbReference type="NCBI Taxonomy" id="864073"/>
    <lineage>
        <taxon>Bacteria</taxon>
        <taxon>Pseudomonadati</taxon>
        <taxon>Pseudomonadota</taxon>
        <taxon>Betaproteobacteria</taxon>
        <taxon>Burkholderiales</taxon>
        <taxon>Oxalobacteraceae</taxon>
        <taxon>Herbaspirillum</taxon>
    </lineage>
</organism>
<comment type="caution">
    <text evidence="2">The sequence shown here is derived from an EMBL/GenBank/DDBJ whole genome shotgun (WGS) entry which is preliminary data.</text>
</comment>
<evidence type="ECO:0000313" key="3">
    <source>
        <dbReference type="Proteomes" id="UP000006772"/>
    </source>
</evidence>